<proteinExistence type="predicted"/>
<name>A0A6A6S9A4_9PLEO</name>
<organism evidence="1 2">
    <name type="scientific">Massarina eburnea CBS 473.64</name>
    <dbReference type="NCBI Taxonomy" id="1395130"/>
    <lineage>
        <taxon>Eukaryota</taxon>
        <taxon>Fungi</taxon>
        <taxon>Dikarya</taxon>
        <taxon>Ascomycota</taxon>
        <taxon>Pezizomycotina</taxon>
        <taxon>Dothideomycetes</taxon>
        <taxon>Pleosporomycetidae</taxon>
        <taxon>Pleosporales</taxon>
        <taxon>Massarineae</taxon>
        <taxon>Massarinaceae</taxon>
        <taxon>Massarina</taxon>
    </lineage>
</organism>
<reference evidence="1" key="1">
    <citation type="journal article" date="2020" name="Stud. Mycol.">
        <title>101 Dothideomycetes genomes: a test case for predicting lifestyles and emergence of pathogens.</title>
        <authorList>
            <person name="Haridas S."/>
            <person name="Albert R."/>
            <person name="Binder M."/>
            <person name="Bloem J."/>
            <person name="Labutti K."/>
            <person name="Salamov A."/>
            <person name="Andreopoulos B."/>
            <person name="Baker S."/>
            <person name="Barry K."/>
            <person name="Bills G."/>
            <person name="Bluhm B."/>
            <person name="Cannon C."/>
            <person name="Castanera R."/>
            <person name="Culley D."/>
            <person name="Daum C."/>
            <person name="Ezra D."/>
            <person name="Gonzalez J."/>
            <person name="Henrissat B."/>
            <person name="Kuo A."/>
            <person name="Liang C."/>
            <person name="Lipzen A."/>
            <person name="Lutzoni F."/>
            <person name="Magnuson J."/>
            <person name="Mondo S."/>
            <person name="Nolan M."/>
            <person name="Ohm R."/>
            <person name="Pangilinan J."/>
            <person name="Park H.-J."/>
            <person name="Ramirez L."/>
            <person name="Alfaro M."/>
            <person name="Sun H."/>
            <person name="Tritt A."/>
            <person name="Yoshinaga Y."/>
            <person name="Zwiers L.-H."/>
            <person name="Turgeon B."/>
            <person name="Goodwin S."/>
            <person name="Spatafora J."/>
            <person name="Crous P."/>
            <person name="Grigoriev I."/>
        </authorList>
    </citation>
    <scope>NUCLEOTIDE SEQUENCE</scope>
    <source>
        <strain evidence="1">CBS 473.64</strain>
    </source>
</reference>
<evidence type="ECO:0000313" key="2">
    <source>
        <dbReference type="Proteomes" id="UP000799753"/>
    </source>
</evidence>
<dbReference type="Proteomes" id="UP000799753">
    <property type="component" value="Unassembled WGS sequence"/>
</dbReference>
<accession>A0A6A6S9A4</accession>
<evidence type="ECO:0000313" key="1">
    <source>
        <dbReference type="EMBL" id="KAF2644160.1"/>
    </source>
</evidence>
<dbReference type="AlphaFoldDB" id="A0A6A6S9A4"/>
<dbReference type="CDD" id="cd09917">
    <property type="entry name" value="F-box_SF"/>
    <property type="match status" value="1"/>
</dbReference>
<protein>
    <submittedName>
        <fullName evidence="1">Uncharacterized protein</fullName>
    </submittedName>
</protein>
<keyword evidence="2" id="KW-1185">Reference proteome</keyword>
<sequence>MSLSTESSQYIPPELLDHIFSYLTVLRNGTCENDAKHLYNACLASRQLYEIALPQLYATIRLDISSHQVKLLLRTLQEKPHLALAVKEVSIECTTDYYALALQSFLQELIDRMHNVVLLRNDRRSCTTRFINTVLYKKGGGYSMGVPTDLNNLRSLELFAEDLVFKYNYILRLPQLQRVCLNATAVVDYHQEDMTWPDNWGWTSYSIKELILRPCIRSMVDRRWDIPLLLRSNSLTALSRCMPALEALTIEHFNPENHHKIGFRVLAIFFVPQLSGSLRRLEIRDGCLNPTDVGSGLTPLLNPQDSKAIFEGIGASALTHLAIDLGTFRHGNVCEDLFDLAMGSMPTLLRRLTLHYDDTSSTGIIASILEWDIKIVVQQVRCRCPKLTEIDLDLRINGGSKIDRPILQQYKEEFQAVGINFHIPEHKYSPPNNRSINHTNYMLRIPTDFIHSTPTSLALTLPRAL</sequence>
<dbReference type="OrthoDB" id="3735800at2759"/>
<gene>
    <name evidence="1" type="ORF">P280DRAFT_226144</name>
</gene>
<dbReference type="EMBL" id="MU006779">
    <property type="protein sequence ID" value="KAF2644160.1"/>
    <property type="molecule type" value="Genomic_DNA"/>
</dbReference>